<evidence type="ECO:0000256" key="1">
    <source>
        <dbReference type="SAM" id="SignalP"/>
    </source>
</evidence>
<name>A0A197KFH2_9FUNG</name>
<keyword evidence="1" id="KW-0732">Signal</keyword>
<proteinExistence type="predicted"/>
<feature type="chain" id="PRO_5008276859" evidence="1">
    <location>
        <begin position="20"/>
        <end position="118"/>
    </location>
</feature>
<evidence type="ECO:0000313" key="2">
    <source>
        <dbReference type="EMBL" id="OAQ35124.1"/>
    </source>
</evidence>
<protein>
    <submittedName>
        <fullName evidence="2">Uncharacterized protein</fullName>
    </submittedName>
</protein>
<accession>A0A197KFH2</accession>
<gene>
    <name evidence="2" type="ORF">K457DRAFT_1814645</name>
</gene>
<dbReference type="Proteomes" id="UP000078512">
    <property type="component" value="Unassembled WGS sequence"/>
</dbReference>
<dbReference type="EMBL" id="KV442015">
    <property type="protein sequence ID" value="OAQ35124.1"/>
    <property type="molecule type" value="Genomic_DNA"/>
</dbReference>
<dbReference type="AlphaFoldDB" id="A0A197KFH2"/>
<feature type="signal peptide" evidence="1">
    <location>
        <begin position="1"/>
        <end position="19"/>
    </location>
</feature>
<sequence length="118" mass="13023">MVIALRLIAVLGLLALAQAYIITGYNSRKASSETSSSLCQIAVLKPEKVIPAKFYFKLYYGKGPEFNVVERPDGMTIAAVEKLNLLQNKNCQEIMKVCSIASRFGDILVNVCDDYSNI</sequence>
<keyword evidence="3" id="KW-1185">Reference proteome</keyword>
<organism evidence="2 3">
    <name type="scientific">Linnemannia elongata AG-77</name>
    <dbReference type="NCBI Taxonomy" id="1314771"/>
    <lineage>
        <taxon>Eukaryota</taxon>
        <taxon>Fungi</taxon>
        <taxon>Fungi incertae sedis</taxon>
        <taxon>Mucoromycota</taxon>
        <taxon>Mortierellomycotina</taxon>
        <taxon>Mortierellomycetes</taxon>
        <taxon>Mortierellales</taxon>
        <taxon>Mortierellaceae</taxon>
        <taxon>Linnemannia</taxon>
    </lineage>
</organism>
<evidence type="ECO:0000313" key="3">
    <source>
        <dbReference type="Proteomes" id="UP000078512"/>
    </source>
</evidence>
<reference evidence="2 3" key="1">
    <citation type="submission" date="2016-05" db="EMBL/GenBank/DDBJ databases">
        <title>Genome sequencing reveals origins of a unique bacterial endosymbiosis in the earliest lineages of terrestrial Fungi.</title>
        <authorList>
            <consortium name="DOE Joint Genome Institute"/>
            <person name="Uehling J."/>
            <person name="Gryganskyi A."/>
            <person name="Hameed K."/>
            <person name="Tschaplinski T."/>
            <person name="Misztal P."/>
            <person name="Wu S."/>
            <person name="Desiro A."/>
            <person name="Vande Pol N."/>
            <person name="Du Z.-Y."/>
            <person name="Zienkiewicz A."/>
            <person name="Zienkiewicz K."/>
            <person name="Morin E."/>
            <person name="Tisserant E."/>
            <person name="Splivallo R."/>
            <person name="Hainaut M."/>
            <person name="Henrissat B."/>
            <person name="Ohm R."/>
            <person name="Kuo A."/>
            <person name="Yan J."/>
            <person name="Lipzen A."/>
            <person name="Nolan M."/>
            <person name="Labutti K."/>
            <person name="Barry K."/>
            <person name="Goldstein A."/>
            <person name="Labbe J."/>
            <person name="Schadt C."/>
            <person name="Tuskan G."/>
            <person name="Grigoriev I."/>
            <person name="Martin F."/>
            <person name="Vilgalys R."/>
            <person name="Bonito G."/>
        </authorList>
    </citation>
    <scope>NUCLEOTIDE SEQUENCE [LARGE SCALE GENOMIC DNA]</scope>
    <source>
        <strain evidence="2 3">AG-77</strain>
    </source>
</reference>